<dbReference type="Proteomes" id="UP000824162">
    <property type="component" value="Unassembled WGS sequence"/>
</dbReference>
<dbReference type="EC" id="5.2.1.8" evidence="5"/>
<dbReference type="SUPFAM" id="SSF54534">
    <property type="entry name" value="FKBP-like"/>
    <property type="match status" value="1"/>
</dbReference>
<dbReference type="InterPro" id="IPR046357">
    <property type="entry name" value="PPIase_dom_sf"/>
</dbReference>
<dbReference type="Pfam" id="PF00639">
    <property type="entry name" value="Rotamase"/>
    <property type="match status" value="1"/>
</dbReference>
<dbReference type="PROSITE" id="PS50198">
    <property type="entry name" value="PPIC_PPIASE_2"/>
    <property type="match status" value="1"/>
</dbReference>
<dbReference type="InterPro" id="IPR050245">
    <property type="entry name" value="PrsA_foldase"/>
</dbReference>
<evidence type="ECO:0000313" key="6">
    <source>
        <dbReference type="Proteomes" id="UP000824162"/>
    </source>
</evidence>
<gene>
    <name evidence="5" type="ORF">H9900_05355</name>
</gene>
<organism evidence="5 6">
    <name type="scientific">Candidatus Monoglobus merdigallinarum</name>
    <dbReference type="NCBI Taxonomy" id="2838698"/>
    <lineage>
        <taxon>Bacteria</taxon>
        <taxon>Bacillati</taxon>
        <taxon>Bacillota</taxon>
        <taxon>Clostridia</taxon>
        <taxon>Monoglobales</taxon>
        <taxon>Monoglobaceae</taxon>
        <taxon>Monoglobus</taxon>
    </lineage>
</organism>
<dbReference type="PANTHER" id="PTHR47245">
    <property type="entry name" value="PEPTIDYLPROLYL ISOMERASE"/>
    <property type="match status" value="1"/>
</dbReference>
<protein>
    <submittedName>
        <fullName evidence="5">Peptidylprolyl isomerase</fullName>
        <ecNumber evidence="5">5.2.1.8</ecNumber>
    </submittedName>
</protein>
<feature type="domain" description="PpiC" evidence="4">
    <location>
        <begin position="271"/>
        <end position="380"/>
    </location>
</feature>
<evidence type="ECO:0000256" key="3">
    <source>
        <dbReference type="SAM" id="Phobius"/>
    </source>
</evidence>
<feature type="compositionally biased region" description="Low complexity" evidence="2">
    <location>
        <begin position="415"/>
        <end position="440"/>
    </location>
</feature>
<dbReference type="PANTHER" id="PTHR47245:SF2">
    <property type="entry name" value="PEPTIDYL-PROLYL CIS-TRANS ISOMERASE HP_0175-RELATED"/>
    <property type="match status" value="1"/>
</dbReference>
<feature type="transmembrane region" description="Helical" evidence="3">
    <location>
        <begin position="73"/>
        <end position="98"/>
    </location>
</feature>
<keyword evidence="3" id="KW-0472">Membrane</keyword>
<dbReference type="Gene3D" id="3.10.50.40">
    <property type="match status" value="1"/>
</dbReference>
<evidence type="ECO:0000259" key="4">
    <source>
        <dbReference type="PROSITE" id="PS50198"/>
    </source>
</evidence>
<dbReference type="InterPro" id="IPR000297">
    <property type="entry name" value="PPIase_PpiC"/>
</dbReference>
<dbReference type="GO" id="GO:0003755">
    <property type="term" value="F:peptidyl-prolyl cis-trans isomerase activity"/>
    <property type="evidence" value="ECO:0007669"/>
    <property type="project" value="UniProtKB-KW"/>
</dbReference>
<comment type="caution">
    <text evidence="5">The sequence shown here is derived from an EMBL/GenBank/DDBJ whole genome shotgun (WGS) entry which is preliminary data.</text>
</comment>
<evidence type="ECO:0000313" key="5">
    <source>
        <dbReference type="EMBL" id="HIV86221.1"/>
    </source>
</evidence>
<proteinExistence type="predicted"/>
<keyword evidence="1" id="KW-0697">Rotamase</keyword>
<keyword evidence="3" id="KW-1133">Transmembrane helix</keyword>
<sequence length="456" mass="49625">MDKDKNEMFNDENADVSEQTVNLFDAEDTSAAAEPEPSDGGNEKFEDAFKEISDDIDSINNNDKQKKGINISVGALVGVVVGCVAVATLAVFLIMNYIADQPKYGKAEGRTVATVDGYKITDADMGYYIYTEAYNQYYNIEGSNATGDLQGFDWEQDVDGRSLSDIIKENAYNNAIAETVTALKADEILTGEDAWTETNDAQIESTVDGYVTQFGEEGFNLRAKSMGISSANEYARMYTNVMKSQTVQMTVEEDLASYIPENVDLSQYTSDDRGSAKHVLITTYDANNLDPAETPEPGAVDEATGLATAQTVADQAKSGGDFDALMEQYNQDTGETTDGYTFRTGEMVQEFEDAAFALGIDEVSDPVKTSYGYHVIKRIAGFYELQNYWRSQADIKENRGNLDRISVKEIMDGVQEAGEQLQAEQEAASESSSSSSSSETDSSESAEESAATAAAE</sequence>
<evidence type="ECO:0000256" key="2">
    <source>
        <dbReference type="SAM" id="MobiDB-lite"/>
    </source>
</evidence>
<accession>A0A9D1TM52</accession>
<keyword evidence="1 5" id="KW-0413">Isomerase</keyword>
<reference evidence="5" key="2">
    <citation type="submission" date="2021-04" db="EMBL/GenBank/DDBJ databases">
        <authorList>
            <person name="Gilroy R."/>
        </authorList>
    </citation>
    <scope>NUCLEOTIDE SEQUENCE</scope>
    <source>
        <strain evidence="5">5790</strain>
    </source>
</reference>
<name>A0A9D1TM52_9FIRM</name>
<keyword evidence="3" id="KW-0812">Transmembrane</keyword>
<feature type="region of interest" description="Disordered" evidence="2">
    <location>
        <begin position="414"/>
        <end position="456"/>
    </location>
</feature>
<reference evidence="5" key="1">
    <citation type="journal article" date="2021" name="PeerJ">
        <title>Extensive microbial diversity within the chicken gut microbiome revealed by metagenomics and culture.</title>
        <authorList>
            <person name="Gilroy R."/>
            <person name="Ravi A."/>
            <person name="Getino M."/>
            <person name="Pursley I."/>
            <person name="Horton D.L."/>
            <person name="Alikhan N.F."/>
            <person name="Baker D."/>
            <person name="Gharbi K."/>
            <person name="Hall N."/>
            <person name="Watson M."/>
            <person name="Adriaenssens E.M."/>
            <person name="Foster-Nyarko E."/>
            <person name="Jarju S."/>
            <person name="Secka A."/>
            <person name="Antonio M."/>
            <person name="Oren A."/>
            <person name="Chaudhuri R.R."/>
            <person name="La Ragione R."/>
            <person name="Hildebrand F."/>
            <person name="Pallen M.J."/>
        </authorList>
    </citation>
    <scope>NUCLEOTIDE SEQUENCE</scope>
    <source>
        <strain evidence="5">5790</strain>
    </source>
</reference>
<feature type="region of interest" description="Disordered" evidence="2">
    <location>
        <begin position="1"/>
        <end position="45"/>
    </location>
</feature>
<dbReference type="EMBL" id="DXIJ01000114">
    <property type="protein sequence ID" value="HIV86221.1"/>
    <property type="molecule type" value="Genomic_DNA"/>
</dbReference>
<dbReference type="AlphaFoldDB" id="A0A9D1TM52"/>
<evidence type="ECO:0000256" key="1">
    <source>
        <dbReference type="PROSITE-ProRule" id="PRU00278"/>
    </source>
</evidence>